<gene>
    <name evidence="3" type="ORF">MB824_03025</name>
</gene>
<keyword evidence="1 3" id="KW-0315">Glutamine amidotransferase</keyword>
<dbReference type="Proteomes" id="UP001298424">
    <property type="component" value="Unassembled WGS sequence"/>
</dbReference>
<dbReference type="InterPro" id="IPR026869">
    <property type="entry name" value="EgtC-like"/>
</dbReference>
<evidence type="ECO:0000313" key="4">
    <source>
        <dbReference type="Proteomes" id="UP001298424"/>
    </source>
</evidence>
<feature type="domain" description="Glutamine amidotransferase type-2" evidence="2">
    <location>
        <begin position="2"/>
        <end position="280"/>
    </location>
</feature>
<dbReference type="InterPro" id="IPR029055">
    <property type="entry name" value="Ntn_hydrolases_N"/>
</dbReference>
<dbReference type="CDD" id="cd01908">
    <property type="entry name" value="YafJ"/>
    <property type="match status" value="1"/>
</dbReference>
<evidence type="ECO:0000259" key="2">
    <source>
        <dbReference type="PROSITE" id="PS51278"/>
    </source>
</evidence>
<dbReference type="PANTHER" id="PTHR42824">
    <property type="entry name" value="GLUTAMINE AMIDOTRANSFERASE"/>
    <property type="match status" value="1"/>
</dbReference>
<dbReference type="EMBL" id="JAKOOW010000009">
    <property type="protein sequence ID" value="MCG6503468.1"/>
    <property type="molecule type" value="Genomic_DNA"/>
</dbReference>
<name>A0ABS9NKZ8_9NEIS</name>
<sequence>MCQLLGMNCNVPTDIAFSFEGFRMRGGLTDRHTDGFGIGFFEGKGLRLFLDDKPCAHSPVADLVNSYRIKSTNVVAHIRKATQGHTTLENTHPFQRELWGEYWLFAHNGNLKSFNPPAGKFYQTVGNTDSERAFCHILESLRNRFNTKPATDVLFDAVRELTEEIRAHGMFNFIMSNGEMMFAHASTLLFYIVRKAPFGQAQLVDDDLAIDFSQVTTPDDRVAVIATLPLTANEHWHQLACDELALFQHGDVILRSLPENPVYLSREKGLEIARSQGVGY</sequence>
<organism evidence="3 4">
    <name type="scientific">Kingella pumchi</name>
    <dbReference type="NCBI Taxonomy" id="2779506"/>
    <lineage>
        <taxon>Bacteria</taxon>
        <taxon>Pseudomonadati</taxon>
        <taxon>Pseudomonadota</taxon>
        <taxon>Betaproteobacteria</taxon>
        <taxon>Neisseriales</taxon>
        <taxon>Neisseriaceae</taxon>
        <taxon>Kingella</taxon>
    </lineage>
</organism>
<accession>A0ABS9NKZ8</accession>
<comment type="caution">
    <text evidence="3">The sequence shown here is derived from an EMBL/GenBank/DDBJ whole genome shotgun (WGS) entry which is preliminary data.</text>
</comment>
<dbReference type="Pfam" id="PF13230">
    <property type="entry name" value="GATase_4"/>
    <property type="match status" value="1"/>
</dbReference>
<reference evidence="3 4" key="1">
    <citation type="submission" date="2022-02" db="EMBL/GenBank/DDBJ databases">
        <title>Genome sequence data of Kingella unionensis sp. nov. strain CICC 24913 (CCUG 75125).</title>
        <authorList>
            <person name="Xiao M."/>
        </authorList>
    </citation>
    <scope>NUCLEOTIDE SEQUENCE [LARGE SCALE GENOMIC DNA]</scope>
    <source>
        <strain evidence="3 4">CICC 24913</strain>
    </source>
</reference>
<dbReference type="Gene3D" id="3.60.20.10">
    <property type="entry name" value="Glutamine Phosphoribosylpyrophosphate, subunit 1, domain 1"/>
    <property type="match status" value="1"/>
</dbReference>
<protein>
    <submittedName>
        <fullName evidence="3">Class II glutamine amidotransferase</fullName>
    </submittedName>
</protein>
<evidence type="ECO:0000313" key="3">
    <source>
        <dbReference type="EMBL" id="MCG6503468.1"/>
    </source>
</evidence>
<dbReference type="PROSITE" id="PS51278">
    <property type="entry name" value="GATASE_TYPE_2"/>
    <property type="match status" value="1"/>
</dbReference>
<dbReference type="PANTHER" id="PTHR42824:SF1">
    <property type="entry name" value="GLUTAMINE AMIDOTRANSFERASE YAFJ-RELATED"/>
    <property type="match status" value="1"/>
</dbReference>
<evidence type="ECO:0000256" key="1">
    <source>
        <dbReference type="ARBA" id="ARBA00022962"/>
    </source>
</evidence>
<keyword evidence="4" id="KW-1185">Reference proteome</keyword>
<dbReference type="SUPFAM" id="SSF56235">
    <property type="entry name" value="N-terminal nucleophile aminohydrolases (Ntn hydrolases)"/>
    <property type="match status" value="1"/>
</dbReference>
<dbReference type="InterPro" id="IPR017932">
    <property type="entry name" value="GATase_2_dom"/>
</dbReference>
<dbReference type="RefSeq" id="WP_238745836.1">
    <property type="nucleotide sequence ID" value="NZ_JAKOOW010000009.1"/>
</dbReference>
<proteinExistence type="predicted"/>